<gene>
    <name evidence="2" type="ORF">KHB02_18035</name>
</gene>
<protein>
    <submittedName>
        <fullName evidence="2">Uncharacterized protein</fullName>
    </submittedName>
</protein>
<evidence type="ECO:0000256" key="1">
    <source>
        <dbReference type="SAM" id="MobiDB-lite"/>
    </source>
</evidence>
<reference evidence="2" key="1">
    <citation type="submission" date="2021-05" db="EMBL/GenBank/DDBJ databases">
        <title>Novel Bacillus species.</title>
        <authorList>
            <person name="Liu G."/>
        </authorList>
    </citation>
    <scope>NUCLEOTIDE SEQUENCE</scope>
    <source>
        <strain evidence="2">FJAT-50051</strain>
    </source>
</reference>
<feature type="region of interest" description="Disordered" evidence="1">
    <location>
        <begin position="1"/>
        <end position="31"/>
    </location>
</feature>
<dbReference type="AlphaFoldDB" id="A0A942SZN4"/>
<name>A0A942SZN4_9BACI</name>
<dbReference type="EMBL" id="JAGYPE010000003">
    <property type="protein sequence ID" value="MBS4183297.1"/>
    <property type="molecule type" value="Genomic_DNA"/>
</dbReference>
<comment type="caution">
    <text evidence="2">The sequence shown here is derived from an EMBL/GenBank/DDBJ whole genome shotgun (WGS) entry which is preliminary data.</text>
</comment>
<sequence>MGEQRSDDDTLLFGRVSAGTSERSDVSEPAVSAAFPAPTDVRSVELACFGDGTMEGALQIEAGPTSRYIGLPEPVSCDDGRYRFDLSTGERTGVERIGFTAFDSSRDSAWTLHVETDRDS</sequence>
<evidence type="ECO:0000313" key="2">
    <source>
        <dbReference type="EMBL" id="MBS4183297.1"/>
    </source>
</evidence>
<accession>A0A942SZN4</accession>
<organism evidence="2">
    <name type="scientific">Neobacillus citreus</name>
    <dbReference type="NCBI Taxonomy" id="2833578"/>
    <lineage>
        <taxon>Bacteria</taxon>
        <taxon>Bacillati</taxon>
        <taxon>Bacillota</taxon>
        <taxon>Bacilli</taxon>
        <taxon>Bacillales</taxon>
        <taxon>Bacillaceae</taxon>
        <taxon>Neobacillus</taxon>
    </lineage>
</organism>
<proteinExistence type="predicted"/>